<dbReference type="InterPro" id="IPR029030">
    <property type="entry name" value="Caspase-like_dom_sf"/>
</dbReference>
<sequence>MDQLIINFKLRKNVNNYDGLIMIICGHGNDENTFVTSEGKTVSIDKLRMAFNCHEMESFKDFPKIFIVDACRGQNIPKAHEIVLGRNPNKNMPIYGHNDDGFLTVWSTTKGFQVGDLSLLSKSMKDIIISKYKLGYPFKQMLQDVRNDIRKNKSGEWYCVESQDTTDYEIIFTSRKTL</sequence>
<gene>
    <name evidence="2" type="ORF">RFI_02758</name>
</gene>
<dbReference type="GO" id="GO:0006508">
    <property type="term" value="P:proteolysis"/>
    <property type="evidence" value="ECO:0007669"/>
    <property type="project" value="InterPro"/>
</dbReference>
<feature type="domain" description="Caspase family p20" evidence="1">
    <location>
        <begin position="1"/>
        <end position="75"/>
    </location>
</feature>
<protein>
    <recommendedName>
        <fullName evidence="1">Caspase family p20 domain-containing protein</fullName>
    </recommendedName>
</protein>
<evidence type="ECO:0000313" key="3">
    <source>
        <dbReference type="Proteomes" id="UP000023152"/>
    </source>
</evidence>
<dbReference type="SUPFAM" id="SSF52129">
    <property type="entry name" value="Caspase-like"/>
    <property type="match status" value="1"/>
</dbReference>
<comment type="caution">
    <text evidence="2">The sequence shown here is derived from an EMBL/GenBank/DDBJ whole genome shotgun (WGS) entry which is preliminary data.</text>
</comment>
<dbReference type="EMBL" id="ASPP01002653">
    <property type="protein sequence ID" value="ETO34337.1"/>
    <property type="molecule type" value="Genomic_DNA"/>
</dbReference>
<evidence type="ECO:0000259" key="1">
    <source>
        <dbReference type="PROSITE" id="PS50208"/>
    </source>
</evidence>
<dbReference type="GO" id="GO:0004197">
    <property type="term" value="F:cysteine-type endopeptidase activity"/>
    <property type="evidence" value="ECO:0007669"/>
    <property type="project" value="InterPro"/>
</dbReference>
<name>X6P9M6_RETFI</name>
<reference evidence="2 3" key="1">
    <citation type="journal article" date="2013" name="Curr. Biol.">
        <title>The Genome of the Foraminiferan Reticulomyxa filosa.</title>
        <authorList>
            <person name="Glockner G."/>
            <person name="Hulsmann N."/>
            <person name="Schleicher M."/>
            <person name="Noegel A.A."/>
            <person name="Eichinger L."/>
            <person name="Gallinger C."/>
            <person name="Pawlowski J."/>
            <person name="Sierra R."/>
            <person name="Euteneuer U."/>
            <person name="Pillet L."/>
            <person name="Moustafa A."/>
            <person name="Platzer M."/>
            <person name="Groth M."/>
            <person name="Szafranski K."/>
            <person name="Schliwa M."/>
        </authorList>
    </citation>
    <scope>NUCLEOTIDE SEQUENCE [LARGE SCALE GENOMIC DNA]</scope>
</reference>
<dbReference type="OrthoDB" id="6114029at2759"/>
<dbReference type="Pfam" id="PF00656">
    <property type="entry name" value="Peptidase_C14"/>
    <property type="match status" value="1"/>
</dbReference>
<proteinExistence type="predicted"/>
<dbReference type="AlphaFoldDB" id="X6P9M6"/>
<accession>X6P9M6</accession>
<organism evidence="2 3">
    <name type="scientific">Reticulomyxa filosa</name>
    <dbReference type="NCBI Taxonomy" id="46433"/>
    <lineage>
        <taxon>Eukaryota</taxon>
        <taxon>Sar</taxon>
        <taxon>Rhizaria</taxon>
        <taxon>Retaria</taxon>
        <taxon>Foraminifera</taxon>
        <taxon>Monothalamids</taxon>
        <taxon>Reticulomyxidae</taxon>
        <taxon>Reticulomyxa</taxon>
    </lineage>
</organism>
<dbReference type="Proteomes" id="UP000023152">
    <property type="component" value="Unassembled WGS sequence"/>
</dbReference>
<keyword evidence="3" id="KW-1185">Reference proteome</keyword>
<dbReference type="InterPro" id="IPR001309">
    <property type="entry name" value="Pept_C14_p20"/>
</dbReference>
<dbReference type="InterPro" id="IPR011600">
    <property type="entry name" value="Pept_C14_caspase"/>
</dbReference>
<dbReference type="Gene3D" id="3.40.50.1460">
    <property type="match status" value="1"/>
</dbReference>
<dbReference type="PROSITE" id="PS50208">
    <property type="entry name" value="CASPASE_P20"/>
    <property type="match status" value="1"/>
</dbReference>
<evidence type="ECO:0000313" key="2">
    <source>
        <dbReference type="EMBL" id="ETO34337.1"/>
    </source>
</evidence>